<dbReference type="GeneID" id="108051377"/>
<feature type="transmembrane region" description="Helical" evidence="5">
    <location>
        <begin position="22"/>
        <end position="47"/>
    </location>
</feature>
<feature type="domain" description="Amino acid transporter transmembrane" evidence="6">
    <location>
        <begin position="21"/>
        <end position="422"/>
    </location>
</feature>
<evidence type="ECO:0000313" key="9">
    <source>
        <dbReference type="RefSeq" id="XP_016988957.1"/>
    </source>
</evidence>
<dbReference type="RefSeq" id="XP_016988957.1">
    <property type="nucleotide sequence ID" value="XM_017133468.1"/>
</dbReference>
<comment type="subcellular location">
    <subcellularLocation>
        <location evidence="1">Membrane</location>
        <topology evidence="1">Multi-pass membrane protein</topology>
    </subcellularLocation>
</comment>
<feature type="transmembrane region" description="Helical" evidence="5">
    <location>
        <begin position="361"/>
        <end position="388"/>
    </location>
</feature>
<dbReference type="PANTHER" id="PTHR22950">
    <property type="entry name" value="AMINO ACID TRANSPORTER"/>
    <property type="match status" value="1"/>
</dbReference>
<evidence type="ECO:0000256" key="2">
    <source>
        <dbReference type="ARBA" id="ARBA00022692"/>
    </source>
</evidence>
<reference evidence="7" key="3">
    <citation type="submission" date="2025-05" db="UniProtKB">
        <authorList>
            <consortium name="EnsemblMetazoa"/>
        </authorList>
    </citation>
    <scope>IDENTIFICATION</scope>
</reference>
<accession>A0A6P4FG97</accession>
<feature type="transmembrane region" description="Helical" evidence="5">
    <location>
        <begin position="247"/>
        <end position="271"/>
    </location>
</feature>
<sequence length="471" mass="52431">MADKGGYNPYENRNVANPISDFGAFILLLKCVVGTGILALPLAFYFAGIVNGVVLLTLVCIMLIHGIQLLVYSMVECSRRMQVGYATYPESMVYSFSQGPKCFRYCAKAGGWIVDIVLCFSHYGVCVVYIVFVSVNYKQIFDFYLGVVDLRAFIAVVGLLMIAPFMIRQLKYLVPFNIVANILIYVGFIMMMYYLFTDLPPISDRAIFFGAVEKLPLFFGIALFSITSVGVMMAIEAQMAKPEHYIGWFGILNRAILLVLISYIFFGIMGYWKFGDKIEGSVSLNIPTDEIIAQIAKAFIAAAIFLTYPLSGYVVINIIMTHYWNKNGELKNPVLKEYILRVVFVLISTINGIIAPNLGPLLSLVGAFTISLLNLVFPALIEICLYYPPDYTYGKLKWKLVKDIFLVVIGTIILVQGTVFSIFDMIKEYGGGDETTTQDETDEDTTEGTTAAIITTLAGDAPAEEPAFRFF</sequence>
<organism evidence="9">
    <name type="scientific">Drosophila rhopaloa</name>
    <name type="common">Fruit fly</name>
    <dbReference type="NCBI Taxonomy" id="1041015"/>
    <lineage>
        <taxon>Eukaryota</taxon>
        <taxon>Metazoa</taxon>
        <taxon>Ecdysozoa</taxon>
        <taxon>Arthropoda</taxon>
        <taxon>Hexapoda</taxon>
        <taxon>Insecta</taxon>
        <taxon>Pterygota</taxon>
        <taxon>Neoptera</taxon>
        <taxon>Endopterygota</taxon>
        <taxon>Diptera</taxon>
        <taxon>Brachycera</taxon>
        <taxon>Muscomorpha</taxon>
        <taxon>Ephydroidea</taxon>
        <taxon>Drosophilidae</taxon>
        <taxon>Drosophila</taxon>
        <taxon>Sophophora</taxon>
    </lineage>
</organism>
<dbReference type="PANTHER" id="PTHR22950:SF340">
    <property type="entry name" value="AMINO ACID TRANSPORTER TRANSMEMBRANE DOMAIN-CONTAINING PROTEIN-RELATED"/>
    <property type="match status" value="1"/>
</dbReference>
<feature type="transmembrane region" description="Helical" evidence="5">
    <location>
        <begin position="174"/>
        <end position="196"/>
    </location>
</feature>
<feature type="transmembrane region" description="Helical" evidence="5">
    <location>
        <begin position="112"/>
        <end position="137"/>
    </location>
</feature>
<keyword evidence="2 5" id="KW-0812">Transmembrane</keyword>
<evidence type="ECO:0000259" key="6">
    <source>
        <dbReference type="Pfam" id="PF01490"/>
    </source>
</evidence>
<proteinExistence type="predicted"/>
<feature type="transmembrane region" description="Helical" evidence="5">
    <location>
        <begin position="338"/>
        <end position="355"/>
    </location>
</feature>
<evidence type="ECO:0000313" key="8">
    <source>
        <dbReference type="Proteomes" id="UP001652680"/>
    </source>
</evidence>
<keyword evidence="4 5" id="KW-0472">Membrane</keyword>
<dbReference type="Proteomes" id="UP001652680">
    <property type="component" value="Unassembled WGS sequence"/>
</dbReference>
<dbReference type="Pfam" id="PF01490">
    <property type="entry name" value="Aa_trans"/>
    <property type="match status" value="1"/>
</dbReference>
<evidence type="ECO:0000256" key="1">
    <source>
        <dbReference type="ARBA" id="ARBA00004141"/>
    </source>
</evidence>
<feature type="transmembrane region" description="Helical" evidence="5">
    <location>
        <begin position="216"/>
        <end position="235"/>
    </location>
</feature>
<name>A0A6P4FG97_DRORH</name>
<dbReference type="EnsemblMetazoa" id="XM_017133468.2">
    <property type="protein sequence ID" value="XP_016988957.1"/>
    <property type="gene ID" value="LOC108051377"/>
</dbReference>
<feature type="transmembrane region" description="Helical" evidence="5">
    <location>
        <begin position="291"/>
        <end position="318"/>
    </location>
</feature>
<gene>
    <name evidence="9" type="primary">LOC108051377</name>
    <name evidence="7" type="synonym">108051377</name>
</gene>
<evidence type="ECO:0000256" key="3">
    <source>
        <dbReference type="ARBA" id="ARBA00022989"/>
    </source>
</evidence>
<feature type="transmembrane region" description="Helical" evidence="5">
    <location>
        <begin position="400"/>
        <end position="423"/>
    </location>
</feature>
<feature type="transmembrane region" description="Helical" evidence="5">
    <location>
        <begin position="53"/>
        <end position="72"/>
    </location>
</feature>
<dbReference type="InterPro" id="IPR013057">
    <property type="entry name" value="AA_transpt_TM"/>
</dbReference>
<reference evidence="9" key="2">
    <citation type="submission" date="2025-04" db="UniProtKB">
        <authorList>
            <consortium name="RefSeq"/>
        </authorList>
    </citation>
    <scope>IDENTIFICATION</scope>
</reference>
<protein>
    <submittedName>
        <fullName evidence="9">Proton-coupled amino acid transporter 1-like</fullName>
    </submittedName>
</protein>
<dbReference type="GO" id="GO:0015179">
    <property type="term" value="F:L-amino acid transmembrane transporter activity"/>
    <property type="evidence" value="ECO:0007669"/>
    <property type="project" value="TreeGrafter"/>
</dbReference>
<keyword evidence="8" id="KW-1185">Reference proteome</keyword>
<evidence type="ECO:0000313" key="7">
    <source>
        <dbReference type="EnsemblMetazoa" id="XP_016988957.1"/>
    </source>
</evidence>
<reference evidence="8" key="1">
    <citation type="journal article" date="2021" name="Elife">
        <title>Highly contiguous assemblies of 101 drosophilid genomes.</title>
        <authorList>
            <person name="Kim B.Y."/>
            <person name="Wang J.R."/>
            <person name="Miller D.E."/>
            <person name="Barmina O."/>
            <person name="Delaney E."/>
            <person name="Thompson A."/>
            <person name="Comeault A.A."/>
            <person name="Peede D."/>
            <person name="D'Agostino E.R."/>
            <person name="Pelaez J."/>
            <person name="Aguilar J.M."/>
            <person name="Haji D."/>
            <person name="Matsunaga T."/>
            <person name="Armstrong E.E."/>
            <person name="Zych M."/>
            <person name="Ogawa Y."/>
            <person name="Stamenkovic-Radak M."/>
            <person name="Jelic M."/>
            <person name="Veselinovic M.S."/>
            <person name="Tanaskovic M."/>
            <person name="Eric P."/>
            <person name="Gao J.J."/>
            <person name="Katoh T.K."/>
            <person name="Toda M.J."/>
            <person name="Watabe H."/>
            <person name="Watada M."/>
            <person name="Davis J.S."/>
            <person name="Moyle L.C."/>
            <person name="Manoli G."/>
            <person name="Bertolini E."/>
            <person name="Kostal V."/>
            <person name="Hawley R.S."/>
            <person name="Takahashi A."/>
            <person name="Jones C.D."/>
            <person name="Price D.K."/>
            <person name="Whiteman N."/>
            <person name="Kopp A."/>
            <person name="Matute D.R."/>
            <person name="Petrov D.A."/>
        </authorList>
    </citation>
    <scope>NUCLEOTIDE SEQUENCE [LARGE SCALE GENOMIC DNA]</scope>
</reference>
<keyword evidence="3 5" id="KW-1133">Transmembrane helix</keyword>
<evidence type="ECO:0000256" key="4">
    <source>
        <dbReference type="ARBA" id="ARBA00023136"/>
    </source>
</evidence>
<evidence type="ECO:0000256" key="5">
    <source>
        <dbReference type="SAM" id="Phobius"/>
    </source>
</evidence>
<dbReference type="AlphaFoldDB" id="A0A6P4FG97"/>
<dbReference type="GO" id="GO:0005774">
    <property type="term" value="C:vacuolar membrane"/>
    <property type="evidence" value="ECO:0007669"/>
    <property type="project" value="TreeGrafter"/>
</dbReference>
<feature type="transmembrane region" description="Helical" evidence="5">
    <location>
        <begin position="143"/>
        <end position="167"/>
    </location>
</feature>
<dbReference type="OrthoDB" id="1684102at2759"/>